<dbReference type="AlphaFoldDB" id="A0A2P4EWL0"/>
<proteinExistence type="inferred from homology"/>
<feature type="domain" description="Xylose isomerase-like TIM barrel" evidence="4">
    <location>
        <begin position="23"/>
        <end position="254"/>
    </location>
</feature>
<dbReference type="SUPFAM" id="SSF51658">
    <property type="entry name" value="Xylose isomerase-like"/>
    <property type="match status" value="1"/>
</dbReference>
<dbReference type="GO" id="GO:0046487">
    <property type="term" value="P:glyoxylate metabolic process"/>
    <property type="evidence" value="ECO:0007669"/>
    <property type="project" value="TreeGrafter"/>
</dbReference>
<dbReference type="EMBL" id="PPSK01000005">
    <property type="protein sequence ID" value="POB04360.1"/>
    <property type="molecule type" value="Genomic_DNA"/>
</dbReference>
<dbReference type="PANTHER" id="PTHR43489">
    <property type="entry name" value="ISOMERASE"/>
    <property type="match status" value="1"/>
</dbReference>
<reference evidence="5 6" key="1">
    <citation type="submission" date="2018-01" db="EMBL/GenBank/DDBJ databases">
        <title>Draft genome of the type strain Pseudomonas oceani DSM 100277 isolated from the deep water in Okinawa trough, northwestern Pacific Ocean.</title>
        <authorList>
            <person name="Gomila M."/>
            <person name="Mulet M."/>
            <person name="Garcia-Valdes E."/>
            <person name="Lalucat J."/>
        </authorList>
    </citation>
    <scope>NUCLEOTIDE SEQUENCE [LARGE SCALE GENOMIC DNA]</scope>
    <source>
        <strain evidence="5 6">DSM 100277</strain>
    </source>
</reference>
<gene>
    <name evidence="5" type="ORF">C1949_08050</name>
</gene>
<evidence type="ECO:0000256" key="3">
    <source>
        <dbReference type="PIRSR" id="PIRSR006241-50"/>
    </source>
</evidence>
<evidence type="ECO:0000313" key="5">
    <source>
        <dbReference type="EMBL" id="POB04360.1"/>
    </source>
</evidence>
<dbReference type="PANTHER" id="PTHR43489:SF6">
    <property type="entry name" value="HYDROXYPYRUVATE ISOMERASE-RELATED"/>
    <property type="match status" value="1"/>
</dbReference>
<dbReference type="Proteomes" id="UP000243451">
    <property type="component" value="Unassembled WGS sequence"/>
</dbReference>
<dbReference type="Gene3D" id="3.20.20.150">
    <property type="entry name" value="Divalent-metal-dependent TIM barrel enzymes"/>
    <property type="match status" value="1"/>
</dbReference>
<feature type="active site" description="Proton donor/acceptor" evidence="3">
    <location>
        <position position="144"/>
    </location>
</feature>
<dbReference type="RefSeq" id="WP_104737961.1">
    <property type="nucleotide sequence ID" value="NZ_BMHR01000001.1"/>
</dbReference>
<dbReference type="InterPro" id="IPR013022">
    <property type="entry name" value="Xyl_isomerase-like_TIM-brl"/>
</dbReference>
<dbReference type="Pfam" id="PF01261">
    <property type="entry name" value="AP_endonuc_2"/>
    <property type="match status" value="1"/>
</dbReference>
<comment type="caution">
    <text evidence="5">The sequence shown here is derived from an EMBL/GenBank/DDBJ whole genome shotgun (WGS) entry which is preliminary data.</text>
</comment>
<keyword evidence="5" id="KW-0670">Pyruvate</keyword>
<evidence type="ECO:0000256" key="2">
    <source>
        <dbReference type="PIRNR" id="PIRNR006241"/>
    </source>
</evidence>
<dbReference type="PIRSF" id="PIRSF006241">
    <property type="entry name" value="HyI"/>
    <property type="match status" value="1"/>
</dbReference>
<name>A0A2P4EWL0_9GAMM</name>
<keyword evidence="1 2" id="KW-0413">Isomerase</keyword>
<keyword evidence="6" id="KW-1185">Reference proteome</keyword>
<dbReference type="GO" id="GO:0008903">
    <property type="term" value="F:hydroxypyruvate isomerase activity"/>
    <property type="evidence" value="ECO:0007669"/>
    <property type="project" value="TreeGrafter"/>
</dbReference>
<dbReference type="InterPro" id="IPR036237">
    <property type="entry name" value="Xyl_isomerase-like_sf"/>
</dbReference>
<evidence type="ECO:0000256" key="1">
    <source>
        <dbReference type="ARBA" id="ARBA00023235"/>
    </source>
</evidence>
<comment type="similarity">
    <text evidence="2">Belongs to the hyi family.</text>
</comment>
<feature type="active site" description="Proton donor/acceptor" evidence="3">
    <location>
        <position position="241"/>
    </location>
</feature>
<accession>A0A2P4EWL0</accession>
<dbReference type="InterPro" id="IPR026040">
    <property type="entry name" value="HyI-like"/>
</dbReference>
<sequence>MRWPLAANLSMLFSELPLHERPAAACAAGFAGVEIQFPYELAASQLERELARLALPLVLINVPAGDLMQGGAGLAAVPECRAGFQAALEQAVAYAERARPQRVNVLPGRLADGVEREAALACLADNLRLAADRFAGLGVGVCCEAINRLDMPGFLVSSSAELDDLLARVDHSNLSAQLDLYHMVRMGEALPESIGRLAGRIGHVQFADAPGRGAPGSGSLDFVGAMQALDEANYRGWLAAEYRPGVNDTLAWLADWRAAGWVG</sequence>
<evidence type="ECO:0000259" key="4">
    <source>
        <dbReference type="Pfam" id="PF01261"/>
    </source>
</evidence>
<dbReference type="InterPro" id="IPR050417">
    <property type="entry name" value="Sugar_Epim/Isomerase"/>
</dbReference>
<organism evidence="5 6">
    <name type="scientific">Halopseudomonas oceani</name>
    <dbReference type="NCBI Taxonomy" id="1708783"/>
    <lineage>
        <taxon>Bacteria</taxon>
        <taxon>Pseudomonadati</taxon>
        <taxon>Pseudomonadota</taxon>
        <taxon>Gammaproteobacteria</taxon>
        <taxon>Pseudomonadales</taxon>
        <taxon>Pseudomonadaceae</taxon>
        <taxon>Halopseudomonas</taxon>
    </lineage>
</organism>
<dbReference type="OrthoDB" id="9786584at2"/>
<evidence type="ECO:0000313" key="6">
    <source>
        <dbReference type="Proteomes" id="UP000243451"/>
    </source>
</evidence>
<protein>
    <submittedName>
        <fullName evidence="5">Hydroxypyruvate isomerase</fullName>
    </submittedName>
</protein>